<dbReference type="InterPro" id="IPR001764">
    <property type="entry name" value="Glyco_hydro_3_N"/>
</dbReference>
<protein>
    <recommendedName>
        <fullName evidence="3">beta-N-acetylhexosaminidase</fullName>
        <ecNumber evidence="3">3.2.1.52</ecNumber>
    </recommendedName>
</protein>
<evidence type="ECO:0000256" key="3">
    <source>
        <dbReference type="ARBA" id="ARBA00012663"/>
    </source>
</evidence>
<dbReference type="GO" id="GO:0009254">
    <property type="term" value="P:peptidoglycan turnover"/>
    <property type="evidence" value="ECO:0007669"/>
    <property type="project" value="TreeGrafter"/>
</dbReference>
<dbReference type="InterPro" id="IPR050226">
    <property type="entry name" value="NagZ_Beta-hexosaminidase"/>
</dbReference>
<evidence type="ECO:0000259" key="7">
    <source>
        <dbReference type="Pfam" id="PF00933"/>
    </source>
</evidence>
<dbReference type="InterPro" id="IPR017853">
    <property type="entry name" value="GH"/>
</dbReference>
<evidence type="ECO:0000256" key="1">
    <source>
        <dbReference type="ARBA" id="ARBA00001231"/>
    </source>
</evidence>
<dbReference type="PANTHER" id="PTHR30480:SF13">
    <property type="entry name" value="BETA-HEXOSAMINIDASE"/>
    <property type="match status" value="1"/>
</dbReference>
<keyword evidence="5" id="KW-0326">Glycosidase</keyword>
<dbReference type="PROSITE" id="PS00775">
    <property type="entry name" value="GLYCOSYL_HYDROL_F3"/>
    <property type="match status" value="1"/>
</dbReference>
<dbReference type="EC" id="3.2.1.52" evidence="3"/>
<evidence type="ECO:0000313" key="8">
    <source>
        <dbReference type="EMBL" id="AEI12656.1"/>
    </source>
</evidence>
<feature type="compositionally biased region" description="Low complexity" evidence="6">
    <location>
        <begin position="34"/>
        <end position="52"/>
    </location>
</feature>
<proteinExistence type="inferred from homology"/>
<dbReference type="InterPro" id="IPR036962">
    <property type="entry name" value="Glyco_hydro_3_N_sf"/>
</dbReference>
<dbReference type="RefSeq" id="WP_013884174.1">
    <property type="nucleotide sequence ID" value="NC_015671.1"/>
</dbReference>
<evidence type="ECO:0000313" key="9">
    <source>
        <dbReference type="Proteomes" id="UP000000485"/>
    </source>
</evidence>
<name>F8A092_CELGA</name>
<dbReference type="InterPro" id="IPR019800">
    <property type="entry name" value="Glyco_hydro_3_AS"/>
</dbReference>
<evidence type="ECO:0000256" key="5">
    <source>
        <dbReference type="ARBA" id="ARBA00023295"/>
    </source>
</evidence>
<comment type="similarity">
    <text evidence="2">Belongs to the glycosyl hydrolase 3 family.</text>
</comment>
<dbReference type="EMBL" id="CP002665">
    <property type="protein sequence ID" value="AEI12656.1"/>
    <property type="molecule type" value="Genomic_DNA"/>
</dbReference>
<dbReference type="STRING" id="593907.Celgi_2156"/>
<dbReference type="eggNOG" id="COG1472">
    <property type="taxonomic scope" value="Bacteria"/>
</dbReference>
<dbReference type="Gene3D" id="3.20.20.300">
    <property type="entry name" value="Glycoside hydrolase, family 3, N-terminal domain"/>
    <property type="match status" value="1"/>
</dbReference>
<dbReference type="Proteomes" id="UP000000485">
    <property type="component" value="Chromosome"/>
</dbReference>
<accession>F8A092</accession>
<gene>
    <name evidence="8" type="ordered locus">Celgi_2156</name>
</gene>
<organism evidence="8 9">
    <name type="scientific">Cellulomonas gilvus (strain ATCC 13127 / NRRL B-14078)</name>
    <name type="common">Cellvibrio gilvus</name>
    <dbReference type="NCBI Taxonomy" id="593907"/>
    <lineage>
        <taxon>Bacteria</taxon>
        <taxon>Bacillati</taxon>
        <taxon>Actinomycetota</taxon>
        <taxon>Actinomycetes</taxon>
        <taxon>Micrococcales</taxon>
        <taxon>Cellulomonadaceae</taxon>
        <taxon>Cellulomonas</taxon>
    </lineage>
</organism>
<dbReference type="PANTHER" id="PTHR30480">
    <property type="entry name" value="BETA-HEXOSAMINIDASE-RELATED"/>
    <property type="match status" value="1"/>
</dbReference>
<feature type="region of interest" description="Disordered" evidence="6">
    <location>
        <begin position="34"/>
        <end position="70"/>
    </location>
</feature>
<dbReference type="HOGENOM" id="CLU_008392_0_1_11"/>
<dbReference type="GO" id="GO:0005975">
    <property type="term" value="P:carbohydrate metabolic process"/>
    <property type="evidence" value="ECO:0007669"/>
    <property type="project" value="InterPro"/>
</dbReference>
<reference evidence="9" key="1">
    <citation type="submission" date="2011-04" db="EMBL/GenBank/DDBJ databases">
        <title>Complete sequence of Cellvibrio gilvus ATCC 13127.</title>
        <authorList>
            <person name="Lucas S."/>
            <person name="Han J."/>
            <person name="Lapidus A."/>
            <person name="Cheng J.-F."/>
            <person name="Goodwin L."/>
            <person name="Pitluck S."/>
            <person name="Peters L."/>
            <person name="Munk A."/>
            <person name="Detter J.C."/>
            <person name="Han C."/>
            <person name="Tapia R."/>
            <person name="Land M."/>
            <person name="Hauser L."/>
            <person name="Kyrpides N."/>
            <person name="Ivanova N."/>
            <person name="Ovchinnikova G."/>
            <person name="Pagani I."/>
            <person name="Mead D."/>
            <person name="Brumm P."/>
            <person name="Woyke T."/>
        </authorList>
    </citation>
    <scope>NUCLEOTIDE SEQUENCE [LARGE SCALE GENOMIC DNA]</scope>
    <source>
        <strain evidence="9">ATCC 13127 / NRRL B-14078</strain>
    </source>
</reference>
<sequence length="406" mass="41552" precursor="true">MGRVSRTERVLLAVAVVLVAAAVTVAALVLARDADRSAAPTPSTSARTTASPTPVPAPSPTPTPTPAGDAWTLEQKVGQLFMVGVDVTEPDPVSRRAIVQDHVGNLFLHGRSTAGAADVRTLVERHTSLVGAETTHGRPMLVATDQEGGRVQVLRGPGFSDIPAATEQATWDPADLREQATAWGSELAAVGVNLDLAPVMDLVAAGTEADNPPVGALDRNYGTTPRSVTSHANAFAAGLRDSGVAVAIKHFPGLGAVTADTDTTAGVTDDVTTSDGAQIRVFADGIAAGATCVMVSTAIYTQIDPSAPAAFSPAVVGGLLRERLGFDGLVITDDLSGAEQVQQWSPADRAIAAIDAGVDLVLVSKVPQVAPEMVGAVVHQARVDPQFAAKVDAAFTRVLAAKSALP</sequence>
<dbReference type="AlphaFoldDB" id="F8A092"/>
<keyword evidence="9" id="KW-1185">Reference proteome</keyword>
<evidence type="ECO:0000256" key="2">
    <source>
        <dbReference type="ARBA" id="ARBA00005336"/>
    </source>
</evidence>
<keyword evidence="4 8" id="KW-0378">Hydrolase</keyword>
<dbReference type="OrthoDB" id="9805821at2"/>
<comment type="catalytic activity">
    <reaction evidence="1">
        <text>Hydrolysis of terminal non-reducing N-acetyl-D-hexosamine residues in N-acetyl-beta-D-hexosaminides.</text>
        <dbReference type="EC" id="3.2.1.52"/>
    </reaction>
</comment>
<evidence type="ECO:0000256" key="4">
    <source>
        <dbReference type="ARBA" id="ARBA00022801"/>
    </source>
</evidence>
<dbReference type="GO" id="GO:0004563">
    <property type="term" value="F:beta-N-acetylhexosaminidase activity"/>
    <property type="evidence" value="ECO:0007669"/>
    <property type="project" value="UniProtKB-EC"/>
</dbReference>
<feature type="compositionally biased region" description="Pro residues" evidence="6">
    <location>
        <begin position="53"/>
        <end position="65"/>
    </location>
</feature>
<dbReference type="Pfam" id="PF00933">
    <property type="entry name" value="Glyco_hydro_3"/>
    <property type="match status" value="1"/>
</dbReference>
<dbReference type="KEGG" id="cga:Celgi_2156"/>
<dbReference type="SUPFAM" id="SSF51445">
    <property type="entry name" value="(Trans)glycosidases"/>
    <property type="match status" value="1"/>
</dbReference>
<evidence type="ECO:0000256" key="6">
    <source>
        <dbReference type="SAM" id="MobiDB-lite"/>
    </source>
</evidence>
<feature type="domain" description="Glycoside hydrolase family 3 N-terminal" evidence="7">
    <location>
        <begin position="72"/>
        <end position="399"/>
    </location>
</feature>